<dbReference type="InterPro" id="IPR005467">
    <property type="entry name" value="His_kinase_dom"/>
</dbReference>
<protein>
    <recommendedName>
        <fullName evidence="2">histidine kinase</fullName>
        <ecNumber evidence="2">2.7.13.3</ecNumber>
    </recommendedName>
</protein>
<feature type="region of interest" description="Disordered" evidence="5">
    <location>
        <begin position="1"/>
        <end position="37"/>
    </location>
</feature>
<dbReference type="GO" id="GO:0000155">
    <property type="term" value="F:phosphorelay sensor kinase activity"/>
    <property type="evidence" value="ECO:0007669"/>
    <property type="project" value="InterPro"/>
</dbReference>
<keyword evidence="3 4" id="KW-0597">Phosphoprotein</keyword>
<evidence type="ECO:0000313" key="9">
    <source>
        <dbReference type="Proteomes" id="UP001063350"/>
    </source>
</evidence>
<dbReference type="InterPro" id="IPR013656">
    <property type="entry name" value="PAS_4"/>
</dbReference>
<keyword evidence="9" id="KW-1185">Reference proteome</keyword>
<dbReference type="EMBL" id="AP024233">
    <property type="protein sequence ID" value="BCO09144.1"/>
    <property type="molecule type" value="Genomic_DNA"/>
</dbReference>
<dbReference type="PANTHER" id="PTHR43065:SF42">
    <property type="entry name" value="TWO-COMPONENT SENSOR PPRA"/>
    <property type="match status" value="1"/>
</dbReference>
<proteinExistence type="predicted"/>
<reference evidence="8" key="1">
    <citation type="submission" date="2020-12" db="EMBL/GenBank/DDBJ databases">
        <title>Desulfobium dissulfuricans gen. nov., sp. nov., a novel mesophilic, sulfate-reducing bacterium isolated from a deep-sea hydrothermal vent.</title>
        <authorList>
            <person name="Hashimoto Y."/>
            <person name="Tame A."/>
            <person name="Sawayama S."/>
            <person name="Miyazaki J."/>
            <person name="Takai K."/>
            <person name="Nakagawa S."/>
        </authorList>
    </citation>
    <scope>NUCLEOTIDE SEQUENCE</scope>
    <source>
        <strain evidence="8">GF1</strain>
    </source>
</reference>
<dbReference type="SMART" id="SM00388">
    <property type="entry name" value="HisKA"/>
    <property type="match status" value="1"/>
</dbReference>
<dbReference type="Gene3D" id="1.10.287.130">
    <property type="match status" value="1"/>
</dbReference>
<dbReference type="SUPFAM" id="SSF52172">
    <property type="entry name" value="CheY-like"/>
    <property type="match status" value="1"/>
</dbReference>
<dbReference type="InterPro" id="IPR035965">
    <property type="entry name" value="PAS-like_dom_sf"/>
</dbReference>
<dbReference type="AlphaFoldDB" id="A0A915U189"/>
<dbReference type="Pfam" id="PF00072">
    <property type="entry name" value="Response_reg"/>
    <property type="match status" value="1"/>
</dbReference>
<dbReference type="PROSITE" id="PS50109">
    <property type="entry name" value="HIS_KIN"/>
    <property type="match status" value="1"/>
</dbReference>
<dbReference type="Gene3D" id="3.40.50.2300">
    <property type="match status" value="1"/>
</dbReference>
<dbReference type="RefSeq" id="WP_267929017.1">
    <property type="nucleotide sequence ID" value="NZ_AP024233.1"/>
</dbReference>
<dbReference type="InterPro" id="IPR036890">
    <property type="entry name" value="HATPase_C_sf"/>
</dbReference>
<dbReference type="SUPFAM" id="SSF55785">
    <property type="entry name" value="PYP-like sensor domain (PAS domain)"/>
    <property type="match status" value="1"/>
</dbReference>
<name>A0A915U189_9BACT</name>
<dbReference type="SUPFAM" id="SSF55874">
    <property type="entry name" value="ATPase domain of HSP90 chaperone/DNA topoisomerase II/histidine kinase"/>
    <property type="match status" value="1"/>
</dbReference>
<feature type="domain" description="Histidine kinase" evidence="6">
    <location>
        <begin position="178"/>
        <end position="412"/>
    </location>
</feature>
<dbReference type="InterPro" id="IPR001789">
    <property type="entry name" value="Sig_transdc_resp-reg_receiver"/>
</dbReference>
<dbReference type="PRINTS" id="PR00344">
    <property type="entry name" value="BCTRLSENSOR"/>
</dbReference>
<evidence type="ECO:0000259" key="6">
    <source>
        <dbReference type="PROSITE" id="PS50109"/>
    </source>
</evidence>
<evidence type="ECO:0000259" key="7">
    <source>
        <dbReference type="PROSITE" id="PS50110"/>
    </source>
</evidence>
<gene>
    <name evidence="8" type="ORF">GF1_15200</name>
</gene>
<comment type="catalytic activity">
    <reaction evidence="1">
        <text>ATP + protein L-histidine = ADP + protein N-phospho-L-histidine.</text>
        <dbReference type="EC" id="2.7.13.3"/>
    </reaction>
</comment>
<evidence type="ECO:0000256" key="3">
    <source>
        <dbReference type="ARBA" id="ARBA00022553"/>
    </source>
</evidence>
<evidence type="ECO:0000313" key="8">
    <source>
        <dbReference type="EMBL" id="BCO09144.1"/>
    </source>
</evidence>
<accession>A0A915U189</accession>
<dbReference type="Pfam" id="PF08448">
    <property type="entry name" value="PAS_4"/>
    <property type="match status" value="1"/>
</dbReference>
<dbReference type="Gene3D" id="3.30.565.10">
    <property type="entry name" value="Histidine kinase-like ATPase, C-terminal domain"/>
    <property type="match status" value="1"/>
</dbReference>
<organism evidence="8 9">
    <name type="scientific">Desulfolithobacter dissulfuricans</name>
    <dbReference type="NCBI Taxonomy" id="2795293"/>
    <lineage>
        <taxon>Bacteria</taxon>
        <taxon>Pseudomonadati</taxon>
        <taxon>Thermodesulfobacteriota</taxon>
        <taxon>Desulfobulbia</taxon>
        <taxon>Desulfobulbales</taxon>
        <taxon>Desulfobulbaceae</taxon>
        <taxon>Desulfolithobacter</taxon>
    </lineage>
</organism>
<dbReference type="PANTHER" id="PTHR43065">
    <property type="entry name" value="SENSOR HISTIDINE KINASE"/>
    <property type="match status" value="1"/>
</dbReference>
<feature type="modified residue" description="4-aspartylphosphate" evidence="4">
    <location>
        <position position="482"/>
    </location>
</feature>
<feature type="domain" description="Response regulatory" evidence="7">
    <location>
        <begin position="431"/>
        <end position="547"/>
    </location>
</feature>
<evidence type="ECO:0000256" key="2">
    <source>
        <dbReference type="ARBA" id="ARBA00012438"/>
    </source>
</evidence>
<dbReference type="SMART" id="SM00387">
    <property type="entry name" value="HATPase_c"/>
    <property type="match status" value="1"/>
</dbReference>
<dbReference type="SUPFAM" id="SSF47384">
    <property type="entry name" value="Homodimeric domain of signal transducing histidine kinase"/>
    <property type="match status" value="1"/>
</dbReference>
<dbReference type="Gene3D" id="3.30.450.20">
    <property type="entry name" value="PAS domain"/>
    <property type="match status" value="1"/>
</dbReference>
<dbReference type="KEGG" id="ddu:GF1_15200"/>
<dbReference type="Proteomes" id="UP001063350">
    <property type="component" value="Chromosome"/>
</dbReference>
<dbReference type="PROSITE" id="PS50110">
    <property type="entry name" value="RESPONSE_REGULATORY"/>
    <property type="match status" value="1"/>
</dbReference>
<dbReference type="Pfam" id="PF02518">
    <property type="entry name" value="HATPase_c"/>
    <property type="match status" value="1"/>
</dbReference>
<evidence type="ECO:0000256" key="5">
    <source>
        <dbReference type="SAM" id="MobiDB-lite"/>
    </source>
</evidence>
<dbReference type="Pfam" id="PF00512">
    <property type="entry name" value="HisKA"/>
    <property type="match status" value="1"/>
</dbReference>
<dbReference type="InterPro" id="IPR003594">
    <property type="entry name" value="HATPase_dom"/>
</dbReference>
<dbReference type="InterPro" id="IPR011006">
    <property type="entry name" value="CheY-like_superfamily"/>
</dbReference>
<dbReference type="InterPro" id="IPR003661">
    <property type="entry name" value="HisK_dim/P_dom"/>
</dbReference>
<evidence type="ECO:0000256" key="4">
    <source>
        <dbReference type="PROSITE-ProRule" id="PRU00169"/>
    </source>
</evidence>
<sequence>MFGKKKKSIHQTSNPDITAAPQRASRELERETESHRQTLRALRQTEREWQRTFDAIKDPVIILSPDLKVRKGNAAAKKLLGGGKPLEGKYCYELFAGSKETCRICPVPESSTSGDMQEQEVEHRYLGRTFHVNCAPIVEDGQLLGYAYTAKDITLQRTLEKQLIQAQKMEAIATLAGGIAHDFNNILGAILGNTDLLLYRLPGKNNDGDPTLTLPEITQHLQAIKKAANRAKDLVSQILAFSRQSASRRKNVSIVPAIKEAIKLLRSSLPATIEIKADIDPDVCRIHADLTQIHQVFMNLCTNAAQAIDHEEGRLEITLRNVDAGPDELQRYPDLRPDRYLMLQVKDNGHGIPADLLERIFDPFFTTREVGEGTGMGLAVIHGIVTSHDGIIDVRSREGKGSEFTVFIPCAAEESEAQDDVVVALPLGKETILFVDDEEEIVAMRTRMLQYLGYTVLPATSPERALEYVRTEGERIDLVITDQTMPRMTGLHLAREIHKLQPEMPIILCSGFSEAVTPDEARNAGISTFLMKPLDMRLLAQTIRKTVNSRRKE</sequence>
<dbReference type="InterPro" id="IPR036097">
    <property type="entry name" value="HisK_dim/P_sf"/>
</dbReference>
<evidence type="ECO:0000256" key="1">
    <source>
        <dbReference type="ARBA" id="ARBA00000085"/>
    </source>
</evidence>
<dbReference type="SMART" id="SM00448">
    <property type="entry name" value="REC"/>
    <property type="match status" value="1"/>
</dbReference>
<dbReference type="InterPro" id="IPR004358">
    <property type="entry name" value="Sig_transdc_His_kin-like_C"/>
</dbReference>
<dbReference type="CDD" id="cd00082">
    <property type="entry name" value="HisKA"/>
    <property type="match status" value="1"/>
</dbReference>
<feature type="compositionally biased region" description="Basic and acidic residues" evidence="5">
    <location>
        <begin position="24"/>
        <end position="36"/>
    </location>
</feature>
<dbReference type="EC" id="2.7.13.3" evidence="2"/>